<sequence>DQRYTPSYYQHTTIYHLSGSETHTILLSTYHHLPSIRIRDTHHPTINIPPFTIYQDQRYTPSYYQHTGIYYLSGSKTHTILLSAYRHLLPIRIRDTHHPTLSIPSFIIYQDQRYTPCSHKHTAIYHLSGSETHTILLSAYRHLLPIGIRDTHHPTINIAPFTIYQDQRHTPSYYQHSTIYHLSGSEIHTMLL</sequence>
<gene>
    <name evidence="1" type="ORF">PECUL_23A002183</name>
</gene>
<organism evidence="1 2">
    <name type="scientific">Pelobates cultripes</name>
    <name type="common">Western spadefoot toad</name>
    <dbReference type="NCBI Taxonomy" id="61616"/>
    <lineage>
        <taxon>Eukaryota</taxon>
        <taxon>Metazoa</taxon>
        <taxon>Chordata</taxon>
        <taxon>Craniata</taxon>
        <taxon>Vertebrata</taxon>
        <taxon>Euteleostomi</taxon>
        <taxon>Amphibia</taxon>
        <taxon>Batrachia</taxon>
        <taxon>Anura</taxon>
        <taxon>Pelobatoidea</taxon>
        <taxon>Pelobatidae</taxon>
        <taxon>Pelobates</taxon>
    </lineage>
</organism>
<name>A0AAD1T6L4_PELCU</name>
<dbReference type="AlphaFoldDB" id="A0AAD1T6L4"/>
<keyword evidence="2" id="KW-1185">Reference proteome</keyword>
<evidence type="ECO:0000313" key="2">
    <source>
        <dbReference type="Proteomes" id="UP001295444"/>
    </source>
</evidence>
<reference evidence="1" key="1">
    <citation type="submission" date="2022-03" db="EMBL/GenBank/DDBJ databases">
        <authorList>
            <person name="Alioto T."/>
            <person name="Alioto T."/>
            <person name="Gomez Garrido J."/>
        </authorList>
    </citation>
    <scope>NUCLEOTIDE SEQUENCE</scope>
</reference>
<proteinExistence type="predicted"/>
<evidence type="ECO:0000313" key="1">
    <source>
        <dbReference type="EMBL" id="CAH2316329.1"/>
    </source>
</evidence>
<dbReference type="Proteomes" id="UP001295444">
    <property type="component" value="Chromosome 09"/>
</dbReference>
<feature type="non-terminal residue" evidence="1">
    <location>
        <position position="1"/>
    </location>
</feature>
<dbReference type="EMBL" id="OW240920">
    <property type="protein sequence ID" value="CAH2316329.1"/>
    <property type="molecule type" value="Genomic_DNA"/>
</dbReference>
<protein>
    <submittedName>
        <fullName evidence="1">Uncharacterized protein</fullName>
    </submittedName>
</protein>
<accession>A0AAD1T6L4</accession>